<sequence length="611" mass="59995">MGNRSSTYLHDVHEPQPRMDPQDAAPASAEGAPPPPAGPSRPPSLTLATTAATPPIRTLRMPLCSAIDTVDLAATHPHSPLPSPAAPGLVDVWIVAGQSNSVGDNSADGTDIPPAAQPLPGLVLSYDASGTWRDAVPNIHLGVHGYSAMPSNGPGIPFARTLVSLGLSGRVGLVPCAKGATNLFSDWRPSGGGGGGGGGGRATGGGGGGGSTGGAGGSGPSGVAGSGAAAGGACEGYCYAAMIARTKAALAAPLPGGGACRLRGMIWVQGESDAEERWGPGPSEAYGAHLGAFVAAVRRDLAGHHTQLPILMAVMAVRKRECFPFLPAVRAAQLACSAPGLVRVDMAGFEFFEEYGPYHVHLTKDGAAAMGCAMGHAYYASVVRAGLPRGPPTANTFGVVPAPAPSAAGGRSARPSLAGTASHPSTTAAAPAHAAAGAGACAGAGGVLVGLAAVPSPAGTPRSGTPAEGTPRAGTPRAEAGAGAGAGAAVQGVLARGAAEAEEEERPEGAQEREGPGAEAPAAAAQLAEKVEEVEEGGRGEAEAGPEPGRQEVTEAAAGERQPAEEQPEEGEGQGGDEGEGQGGEEGEGQRVRKERRVGHPGAGGDLGVTG</sequence>
<evidence type="ECO:0000313" key="4">
    <source>
        <dbReference type="EMBL" id="KAG2488282.1"/>
    </source>
</evidence>
<feature type="compositionally biased region" description="Basic and acidic residues" evidence="2">
    <location>
        <begin position="10"/>
        <end position="21"/>
    </location>
</feature>
<dbReference type="Proteomes" id="UP000612055">
    <property type="component" value="Unassembled WGS sequence"/>
</dbReference>
<keyword evidence="1" id="KW-0378">Hydrolase</keyword>
<feature type="compositionally biased region" description="Basic and acidic residues" evidence="2">
    <location>
        <begin position="507"/>
        <end position="516"/>
    </location>
</feature>
<dbReference type="Pfam" id="PF03629">
    <property type="entry name" value="SASA"/>
    <property type="match status" value="1"/>
</dbReference>
<feature type="region of interest" description="Disordered" evidence="2">
    <location>
        <begin position="405"/>
        <end position="425"/>
    </location>
</feature>
<reference evidence="4" key="1">
    <citation type="journal article" date="2020" name="bioRxiv">
        <title>Comparative genomics of Chlamydomonas.</title>
        <authorList>
            <person name="Craig R.J."/>
            <person name="Hasan A.R."/>
            <person name="Ness R.W."/>
            <person name="Keightley P.D."/>
        </authorList>
    </citation>
    <scope>NUCLEOTIDE SEQUENCE</scope>
    <source>
        <strain evidence="4">CCAP 11/70</strain>
    </source>
</reference>
<dbReference type="PANTHER" id="PTHR31988:SF19">
    <property type="entry name" value="9-O-ACETYL-N-ACETYLNEURAMINIC ACID DEACETYLASE-RELATED"/>
    <property type="match status" value="1"/>
</dbReference>
<feature type="compositionally biased region" description="Gly residues" evidence="2">
    <location>
        <begin position="190"/>
        <end position="222"/>
    </location>
</feature>
<dbReference type="InterPro" id="IPR052940">
    <property type="entry name" value="Carb_Esterase_6"/>
</dbReference>
<gene>
    <name evidence="4" type="ORF">HYH03_013132</name>
</gene>
<keyword evidence="5" id="KW-1185">Reference proteome</keyword>
<evidence type="ECO:0000259" key="3">
    <source>
        <dbReference type="Pfam" id="PF03629"/>
    </source>
</evidence>
<feature type="domain" description="Sialate O-acetylesterase" evidence="3">
    <location>
        <begin position="91"/>
        <end position="379"/>
    </location>
</feature>
<feature type="compositionally biased region" description="Gly residues" evidence="2">
    <location>
        <begin position="601"/>
        <end position="611"/>
    </location>
</feature>
<evidence type="ECO:0000256" key="1">
    <source>
        <dbReference type="ARBA" id="ARBA00022801"/>
    </source>
</evidence>
<evidence type="ECO:0000256" key="2">
    <source>
        <dbReference type="SAM" id="MobiDB-lite"/>
    </source>
</evidence>
<dbReference type="OrthoDB" id="42638at2759"/>
<protein>
    <recommendedName>
        <fullName evidence="3">Sialate O-acetylesterase domain-containing protein</fullName>
    </recommendedName>
</protein>
<feature type="compositionally biased region" description="Low complexity" evidence="2">
    <location>
        <begin position="472"/>
        <end position="498"/>
    </location>
</feature>
<accession>A0A835XNQ4</accession>
<dbReference type="EMBL" id="JAEHOE010000085">
    <property type="protein sequence ID" value="KAG2488282.1"/>
    <property type="molecule type" value="Genomic_DNA"/>
</dbReference>
<proteinExistence type="predicted"/>
<dbReference type="Gene3D" id="3.40.50.1110">
    <property type="entry name" value="SGNH hydrolase"/>
    <property type="match status" value="1"/>
</dbReference>
<feature type="region of interest" description="Disordered" evidence="2">
    <location>
        <begin position="457"/>
        <end position="611"/>
    </location>
</feature>
<dbReference type="PANTHER" id="PTHR31988">
    <property type="entry name" value="ESTERASE, PUTATIVE (DUF303)-RELATED"/>
    <property type="match status" value="1"/>
</dbReference>
<feature type="compositionally biased region" description="Pro residues" evidence="2">
    <location>
        <begin position="32"/>
        <end position="42"/>
    </location>
</feature>
<dbReference type="AlphaFoldDB" id="A0A835XNQ4"/>
<feature type="compositionally biased region" description="Acidic residues" evidence="2">
    <location>
        <begin position="566"/>
        <end position="587"/>
    </location>
</feature>
<organism evidence="4 5">
    <name type="scientific">Edaphochlamys debaryana</name>
    <dbReference type="NCBI Taxonomy" id="47281"/>
    <lineage>
        <taxon>Eukaryota</taxon>
        <taxon>Viridiplantae</taxon>
        <taxon>Chlorophyta</taxon>
        <taxon>core chlorophytes</taxon>
        <taxon>Chlorophyceae</taxon>
        <taxon>CS clade</taxon>
        <taxon>Chlamydomonadales</taxon>
        <taxon>Chlamydomonadales incertae sedis</taxon>
        <taxon>Edaphochlamys</taxon>
    </lineage>
</organism>
<comment type="caution">
    <text evidence="4">The sequence shown here is derived from an EMBL/GenBank/DDBJ whole genome shotgun (WGS) entry which is preliminary data.</text>
</comment>
<dbReference type="InterPro" id="IPR005181">
    <property type="entry name" value="SASA"/>
</dbReference>
<dbReference type="InterPro" id="IPR036514">
    <property type="entry name" value="SGNH_hydro_sf"/>
</dbReference>
<feature type="region of interest" description="Disordered" evidence="2">
    <location>
        <begin position="187"/>
        <end position="222"/>
    </location>
</feature>
<dbReference type="GO" id="GO:0016787">
    <property type="term" value="F:hydrolase activity"/>
    <property type="evidence" value="ECO:0007669"/>
    <property type="project" value="UniProtKB-KW"/>
</dbReference>
<feature type="compositionally biased region" description="Low complexity" evidence="2">
    <location>
        <begin position="517"/>
        <end position="528"/>
    </location>
</feature>
<dbReference type="SUPFAM" id="SSF52266">
    <property type="entry name" value="SGNH hydrolase"/>
    <property type="match status" value="1"/>
</dbReference>
<name>A0A835XNQ4_9CHLO</name>
<evidence type="ECO:0000313" key="5">
    <source>
        <dbReference type="Proteomes" id="UP000612055"/>
    </source>
</evidence>
<feature type="region of interest" description="Disordered" evidence="2">
    <location>
        <begin position="1"/>
        <end position="48"/>
    </location>
</feature>